<comment type="caution">
    <text evidence="1">The sequence shown here is derived from an EMBL/GenBank/DDBJ whole genome shotgun (WGS) entry which is preliminary data.</text>
</comment>
<gene>
    <name evidence="1" type="ORF">GCM10010470_17210</name>
</gene>
<evidence type="ECO:0000313" key="1">
    <source>
        <dbReference type="EMBL" id="GAA2783755.1"/>
    </source>
</evidence>
<proteinExistence type="predicted"/>
<protein>
    <submittedName>
        <fullName evidence="1">Uncharacterized protein</fullName>
    </submittedName>
</protein>
<accession>A0ABN3VAS7</accession>
<reference evidence="1 2" key="1">
    <citation type="journal article" date="2019" name="Int. J. Syst. Evol. Microbiol.">
        <title>The Global Catalogue of Microorganisms (GCM) 10K type strain sequencing project: providing services to taxonomists for standard genome sequencing and annotation.</title>
        <authorList>
            <consortium name="The Broad Institute Genomics Platform"/>
            <consortium name="The Broad Institute Genome Sequencing Center for Infectious Disease"/>
            <person name="Wu L."/>
            <person name="Ma J."/>
        </authorList>
    </citation>
    <scope>NUCLEOTIDE SEQUENCE [LARGE SCALE GENOMIC DNA]</scope>
    <source>
        <strain evidence="1 2">JCM 9383</strain>
    </source>
</reference>
<name>A0ABN3VAS7_9PSEU</name>
<keyword evidence="2" id="KW-1185">Reference proteome</keyword>
<evidence type="ECO:0000313" key="2">
    <source>
        <dbReference type="Proteomes" id="UP001500979"/>
    </source>
</evidence>
<dbReference type="Proteomes" id="UP001500979">
    <property type="component" value="Unassembled WGS sequence"/>
</dbReference>
<dbReference type="EMBL" id="BAAAUX010000010">
    <property type="protein sequence ID" value="GAA2783755.1"/>
    <property type="molecule type" value="Genomic_DNA"/>
</dbReference>
<sequence>MIAKITGTSTTAASFVVSDQFRHSVAAANLPAPPDAITSTLLSKRRGCGAAQGGGGAARAGEAWENGACVRSRNRRLERSGA</sequence>
<organism evidence="1 2">
    <name type="scientific">Saccharopolyspora taberi</name>
    <dbReference type="NCBI Taxonomy" id="60895"/>
    <lineage>
        <taxon>Bacteria</taxon>
        <taxon>Bacillati</taxon>
        <taxon>Actinomycetota</taxon>
        <taxon>Actinomycetes</taxon>
        <taxon>Pseudonocardiales</taxon>
        <taxon>Pseudonocardiaceae</taxon>
        <taxon>Saccharopolyspora</taxon>
    </lineage>
</organism>